<keyword evidence="3" id="KW-1185">Reference proteome</keyword>
<proteinExistence type="predicted"/>
<protein>
    <recommendedName>
        <fullName evidence="4">Secreted protein</fullName>
    </recommendedName>
</protein>
<reference evidence="3" key="1">
    <citation type="journal article" date="2014" name="Science">
        <title>Ancient hybridizations among the ancestral genomes of bread wheat.</title>
        <authorList>
            <consortium name="International Wheat Genome Sequencing Consortium,"/>
            <person name="Marcussen T."/>
            <person name="Sandve S.R."/>
            <person name="Heier L."/>
            <person name="Spannagl M."/>
            <person name="Pfeifer M."/>
            <person name="Jakobsen K.S."/>
            <person name="Wulff B.B."/>
            <person name="Steuernagel B."/>
            <person name="Mayer K.F."/>
            <person name="Olsen O.A."/>
        </authorList>
    </citation>
    <scope>NUCLEOTIDE SEQUENCE [LARGE SCALE GENOMIC DNA]</scope>
    <source>
        <strain evidence="3">cv. AL8/78</strain>
    </source>
</reference>
<name>A0A453M7W1_AEGTS</name>
<dbReference type="Gramene" id="AET5Gv21086200.4">
    <property type="protein sequence ID" value="AET5Gv21086200.4"/>
    <property type="gene ID" value="AET5Gv21086200"/>
</dbReference>
<evidence type="ECO:0000313" key="2">
    <source>
        <dbReference type="EnsemblPlants" id="AET5Gv21086200.4"/>
    </source>
</evidence>
<accession>A0A453M7W1</accession>
<feature type="chain" id="PRO_5019557082" description="Secreted protein" evidence="1">
    <location>
        <begin position="24"/>
        <end position="75"/>
    </location>
</feature>
<feature type="signal peptide" evidence="1">
    <location>
        <begin position="1"/>
        <end position="23"/>
    </location>
</feature>
<keyword evidence="1" id="KW-0732">Signal</keyword>
<reference evidence="2" key="4">
    <citation type="submission" date="2019-03" db="UniProtKB">
        <authorList>
            <consortium name="EnsemblPlants"/>
        </authorList>
    </citation>
    <scope>IDENTIFICATION</scope>
</reference>
<reference evidence="2" key="3">
    <citation type="journal article" date="2017" name="Nature">
        <title>Genome sequence of the progenitor of the wheat D genome Aegilops tauschii.</title>
        <authorList>
            <person name="Luo M.C."/>
            <person name="Gu Y.Q."/>
            <person name="Puiu D."/>
            <person name="Wang H."/>
            <person name="Twardziok S.O."/>
            <person name="Deal K.R."/>
            <person name="Huo N."/>
            <person name="Zhu T."/>
            <person name="Wang L."/>
            <person name="Wang Y."/>
            <person name="McGuire P.E."/>
            <person name="Liu S."/>
            <person name="Long H."/>
            <person name="Ramasamy R.K."/>
            <person name="Rodriguez J.C."/>
            <person name="Van S.L."/>
            <person name="Yuan L."/>
            <person name="Wang Z."/>
            <person name="Xia Z."/>
            <person name="Xiao L."/>
            <person name="Anderson O.D."/>
            <person name="Ouyang S."/>
            <person name="Liang Y."/>
            <person name="Zimin A.V."/>
            <person name="Pertea G."/>
            <person name="Qi P."/>
            <person name="Bennetzen J.L."/>
            <person name="Dai X."/>
            <person name="Dawson M.W."/>
            <person name="Muller H.G."/>
            <person name="Kugler K."/>
            <person name="Rivarola-Duarte L."/>
            <person name="Spannagl M."/>
            <person name="Mayer K.F.X."/>
            <person name="Lu F.H."/>
            <person name="Bevan M.W."/>
            <person name="Leroy P."/>
            <person name="Li P."/>
            <person name="You F.M."/>
            <person name="Sun Q."/>
            <person name="Liu Z."/>
            <person name="Lyons E."/>
            <person name="Wicker T."/>
            <person name="Salzberg S.L."/>
            <person name="Devos K.M."/>
            <person name="Dvorak J."/>
        </authorList>
    </citation>
    <scope>NUCLEOTIDE SEQUENCE [LARGE SCALE GENOMIC DNA]</scope>
    <source>
        <strain evidence="2">cv. AL8/78</strain>
    </source>
</reference>
<dbReference type="AlphaFoldDB" id="A0A453M7W1"/>
<evidence type="ECO:0008006" key="4">
    <source>
        <dbReference type="Google" id="ProtNLM"/>
    </source>
</evidence>
<reference evidence="2" key="5">
    <citation type="journal article" date="2021" name="G3 (Bethesda)">
        <title>Aegilops tauschii genome assembly Aet v5.0 features greater sequence contiguity and improved annotation.</title>
        <authorList>
            <person name="Wang L."/>
            <person name="Zhu T."/>
            <person name="Rodriguez J.C."/>
            <person name="Deal K.R."/>
            <person name="Dubcovsky J."/>
            <person name="McGuire P.E."/>
            <person name="Lux T."/>
            <person name="Spannagl M."/>
            <person name="Mayer K.F.X."/>
            <person name="Baldrich P."/>
            <person name="Meyers B.C."/>
            <person name="Huo N."/>
            <person name="Gu Y.Q."/>
            <person name="Zhou H."/>
            <person name="Devos K.M."/>
            <person name="Bennetzen J.L."/>
            <person name="Unver T."/>
            <person name="Budak H."/>
            <person name="Gulick P.J."/>
            <person name="Galiba G."/>
            <person name="Kalapos B."/>
            <person name="Nelson D.R."/>
            <person name="Li P."/>
            <person name="You F.M."/>
            <person name="Luo M.C."/>
            <person name="Dvorak J."/>
        </authorList>
    </citation>
    <scope>NUCLEOTIDE SEQUENCE [LARGE SCALE GENOMIC DNA]</scope>
    <source>
        <strain evidence="2">cv. AL8/78</strain>
    </source>
</reference>
<dbReference type="EnsemblPlants" id="AET5Gv21086200.4">
    <property type="protein sequence ID" value="AET5Gv21086200.4"/>
    <property type="gene ID" value="AET5Gv21086200"/>
</dbReference>
<reference evidence="3" key="2">
    <citation type="journal article" date="2017" name="Nat. Plants">
        <title>The Aegilops tauschii genome reveals multiple impacts of transposons.</title>
        <authorList>
            <person name="Zhao G."/>
            <person name="Zou C."/>
            <person name="Li K."/>
            <person name="Wang K."/>
            <person name="Li T."/>
            <person name="Gao L."/>
            <person name="Zhang X."/>
            <person name="Wang H."/>
            <person name="Yang Z."/>
            <person name="Liu X."/>
            <person name="Jiang W."/>
            <person name="Mao L."/>
            <person name="Kong X."/>
            <person name="Jiao Y."/>
            <person name="Jia J."/>
        </authorList>
    </citation>
    <scope>NUCLEOTIDE SEQUENCE [LARGE SCALE GENOMIC DNA]</scope>
    <source>
        <strain evidence="3">cv. AL8/78</strain>
    </source>
</reference>
<evidence type="ECO:0000313" key="3">
    <source>
        <dbReference type="Proteomes" id="UP000015105"/>
    </source>
</evidence>
<organism evidence="2 3">
    <name type="scientific">Aegilops tauschii subsp. strangulata</name>
    <name type="common">Goatgrass</name>
    <dbReference type="NCBI Taxonomy" id="200361"/>
    <lineage>
        <taxon>Eukaryota</taxon>
        <taxon>Viridiplantae</taxon>
        <taxon>Streptophyta</taxon>
        <taxon>Embryophyta</taxon>
        <taxon>Tracheophyta</taxon>
        <taxon>Spermatophyta</taxon>
        <taxon>Magnoliopsida</taxon>
        <taxon>Liliopsida</taxon>
        <taxon>Poales</taxon>
        <taxon>Poaceae</taxon>
        <taxon>BOP clade</taxon>
        <taxon>Pooideae</taxon>
        <taxon>Triticodae</taxon>
        <taxon>Triticeae</taxon>
        <taxon>Triticinae</taxon>
        <taxon>Aegilops</taxon>
    </lineage>
</organism>
<dbReference type="Proteomes" id="UP000015105">
    <property type="component" value="Chromosome 5D"/>
</dbReference>
<evidence type="ECO:0000256" key="1">
    <source>
        <dbReference type="SAM" id="SignalP"/>
    </source>
</evidence>
<sequence>MMSYPVSFRKFFCSNLLLLSVCSIWVHKPVVDQCERLFYVSHQCEIVLWLSGCCFRFCLVGVSSATHCDVCLSSP</sequence>